<reference evidence="4 5" key="1">
    <citation type="submission" date="2024-11" db="EMBL/GenBank/DDBJ databases">
        <title>Chromosome-level genome assembly of the freshwater bivalve Anodonta woodiana.</title>
        <authorList>
            <person name="Chen X."/>
        </authorList>
    </citation>
    <scope>NUCLEOTIDE SEQUENCE [LARGE SCALE GENOMIC DNA]</scope>
    <source>
        <strain evidence="4">MN2024</strain>
        <tissue evidence="4">Gills</tissue>
    </source>
</reference>
<evidence type="ECO:0000256" key="1">
    <source>
        <dbReference type="SAM" id="Phobius"/>
    </source>
</evidence>
<dbReference type="InterPro" id="IPR002035">
    <property type="entry name" value="VWF_A"/>
</dbReference>
<dbReference type="InterPro" id="IPR013642">
    <property type="entry name" value="CLCA_N"/>
</dbReference>
<sequence>MGHLFSLILCLIFCSVSVVSKVELRNNGYRGLYIVIKETVEEDSRILNNLKKMFTEASQLLFQATKYRAFYNEITVVVPKSWSSKPEYGLLPELSYLDEFVLVDRPAGDRGNEPYVKRASKECGKKGLYIHFTPEFIVRDSLTEYGPHDHVLVNQWAKLRWGVFDEYQKDYGFYLYRKKWHPIGCTSFVAGRALHNCNPNAPCDVSNYRSILPRTCKFCPYDEQDTNASIMAYPSLKSITSFCDKDSKGTPELFRHNRQAPNDQNCFCKRQSVWEVIEAHEDFSKGTNSPISAATNTTPIFRYVQEVDKRRVFVLDISGSMQGQRIEQQKLAAEYVIDNIIESGSWLGIVIFSSSASVSSNLTQIISKNDRETLKRRIPISVGGATSIGAGLLKGIEVLNHGSNNSEGSEIILITDGEENTRPYINEVKANIVNRRIVVHTVAVSQTADEKLSDLAQLTNGKSYVYLESNTVSFADAMAQTILSSGPFSTVSTPVNIFSQTLNLTARQEQQMFFYIDEGLGKDTSLCFIGNKLITIHVSVLSPVGDNLSHNISDQKYSCLVFPDVAKAGRYSFSIYPITGATVNALVFSKPISLDTEVVRVSSWLSESSFKANSNQYVSVYTDVQRGRSPVFNATVTAVMQASGDAGKTFSLHDNGAGADLIAGDGIYSAYILPAYVNGNGRSTIKVSVVGERDAQTEKRSITNRSSQGRSTTSADNFQRISLLGEFTVSDYNSGSSTIVPPSRITDLQLALLGFDHSNGNNVYALVWTAPGSELDTGKVSEYDIRFSEDFDALINNFTSTPYLVNSSEMKVEAAGFKQELIVAGISDDETEGTTFIAIRAKNKKGLYSEISNILTAGKAKGFYVTTYEEANVKQKENNPHTVAIIVGTLAGIAVVAVAGVVLFLTIRSKRNNKHKA</sequence>
<evidence type="ECO:0000256" key="2">
    <source>
        <dbReference type="SAM" id="SignalP"/>
    </source>
</evidence>
<comment type="caution">
    <text evidence="4">The sequence shown here is derived from an EMBL/GenBank/DDBJ whole genome shotgun (WGS) entry which is preliminary data.</text>
</comment>
<accession>A0ABD3UA68</accession>
<evidence type="ECO:0000313" key="5">
    <source>
        <dbReference type="Proteomes" id="UP001634394"/>
    </source>
</evidence>
<keyword evidence="5" id="KW-1185">Reference proteome</keyword>
<dbReference type="PANTHER" id="PTHR10579:SF177">
    <property type="entry name" value="CALCIUM-ACTIVATED CHLORIDE CHANNEL REGULATOR 4-LIKE PROTEIN"/>
    <property type="match status" value="1"/>
</dbReference>
<dbReference type="SMART" id="SM00327">
    <property type="entry name" value="VWA"/>
    <property type="match status" value="1"/>
</dbReference>
<feature type="signal peptide" evidence="2">
    <location>
        <begin position="1"/>
        <end position="21"/>
    </location>
</feature>
<protein>
    <recommendedName>
        <fullName evidence="3">VWFA domain-containing protein</fullName>
    </recommendedName>
</protein>
<dbReference type="EMBL" id="JBJQND010000016">
    <property type="protein sequence ID" value="KAL3846394.1"/>
    <property type="molecule type" value="Genomic_DNA"/>
</dbReference>
<dbReference type="Proteomes" id="UP001634394">
    <property type="component" value="Unassembled WGS sequence"/>
</dbReference>
<dbReference type="PANTHER" id="PTHR10579">
    <property type="entry name" value="CALCIUM-ACTIVATED CHLORIDE CHANNEL REGULATOR"/>
    <property type="match status" value="1"/>
</dbReference>
<dbReference type="SUPFAM" id="SSF53300">
    <property type="entry name" value="vWA-like"/>
    <property type="match status" value="1"/>
</dbReference>
<keyword evidence="2" id="KW-0732">Signal</keyword>
<name>A0ABD3UA68_SINWO</name>
<dbReference type="AlphaFoldDB" id="A0ABD3UA68"/>
<feature type="transmembrane region" description="Helical" evidence="1">
    <location>
        <begin position="883"/>
        <end position="907"/>
    </location>
</feature>
<proteinExistence type="predicted"/>
<evidence type="ECO:0000259" key="3">
    <source>
        <dbReference type="PROSITE" id="PS50234"/>
    </source>
</evidence>
<gene>
    <name evidence="4" type="ORF">ACJMK2_017391</name>
</gene>
<feature type="chain" id="PRO_5044860364" description="VWFA domain-containing protein" evidence="2">
    <location>
        <begin position="22"/>
        <end position="917"/>
    </location>
</feature>
<keyword evidence="1" id="KW-0812">Transmembrane</keyword>
<keyword evidence="1" id="KW-1133">Transmembrane helix</keyword>
<dbReference type="InterPro" id="IPR036465">
    <property type="entry name" value="vWFA_dom_sf"/>
</dbReference>
<organism evidence="4 5">
    <name type="scientific">Sinanodonta woodiana</name>
    <name type="common">Chinese pond mussel</name>
    <name type="synonym">Anodonta woodiana</name>
    <dbReference type="NCBI Taxonomy" id="1069815"/>
    <lineage>
        <taxon>Eukaryota</taxon>
        <taxon>Metazoa</taxon>
        <taxon>Spiralia</taxon>
        <taxon>Lophotrochozoa</taxon>
        <taxon>Mollusca</taxon>
        <taxon>Bivalvia</taxon>
        <taxon>Autobranchia</taxon>
        <taxon>Heteroconchia</taxon>
        <taxon>Palaeoheterodonta</taxon>
        <taxon>Unionida</taxon>
        <taxon>Unionoidea</taxon>
        <taxon>Unionidae</taxon>
        <taxon>Unioninae</taxon>
        <taxon>Sinanodonta</taxon>
    </lineage>
</organism>
<dbReference type="InterPro" id="IPR051266">
    <property type="entry name" value="CLCR"/>
</dbReference>
<dbReference type="Pfam" id="PF08434">
    <property type="entry name" value="CLCA"/>
    <property type="match status" value="1"/>
</dbReference>
<keyword evidence="1" id="KW-0472">Membrane</keyword>
<dbReference type="Pfam" id="PF00092">
    <property type="entry name" value="VWA"/>
    <property type="match status" value="1"/>
</dbReference>
<dbReference type="NCBIfam" id="NF041940">
    <property type="entry name" value="choice_anch_X"/>
    <property type="match status" value="1"/>
</dbReference>
<evidence type="ECO:0000313" key="4">
    <source>
        <dbReference type="EMBL" id="KAL3846394.1"/>
    </source>
</evidence>
<dbReference type="PROSITE" id="PS50234">
    <property type="entry name" value="VWFA"/>
    <property type="match status" value="1"/>
</dbReference>
<dbReference type="CDD" id="cd00198">
    <property type="entry name" value="vWFA"/>
    <property type="match status" value="1"/>
</dbReference>
<dbReference type="Gene3D" id="3.40.50.410">
    <property type="entry name" value="von Willebrand factor, type A domain"/>
    <property type="match status" value="1"/>
</dbReference>
<feature type="domain" description="VWFA" evidence="3">
    <location>
        <begin position="310"/>
        <end position="482"/>
    </location>
</feature>